<dbReference type="PANTHER" id="PTHR38117:SF1">
    <property type="entry name" value="DUF3074 DOMAIN-CONTAINING PROTEIN"/>
    <property type="match status" value="1"/>
</dbReference>
<protein>
    <recommendedName>
        <fullName evidence="1">DUF7053 domain-containing protein</fullName>
    </recommendedName>
</protein>
<evidence type="ECO:0000313" key="3">
    <source>
        <dbReference type="Proteomes" id="UP000838763"/>
    </source>
</evidence>
<dbReference type="EMBL" id="CALLCH030000015">
    <property type="protein sequence ID" value="CAI4216299.1"/>
    <property type="molecule type" value="Genomic_DNA"/>
</dbReference>
<dbReference type="Pfam" id="PF23155">
    <property type="entry name" value="DUF7053"/>
    <property type="match status" value="1"/>
</dbReference>
<keyword evidence="3" id="KW-1185">Reference proteome</keyword>
<sequence>MTSLLNTTAALRHATPIPAGVTLEQAIASVQNHEGFIKLTDRVHALPAGLWDSDVVSTYEFTDLEKGMFVRLRSPLSVMMETVWEVREVEGSPGALELVEEVNISCSRLLVGVIKGQCEGNWKGIHEKMVALMEGKDVVKDA</sequence>
<accession>A0A9P1H6Q7</accession>
<dbReference type="Proteomes" id="UP000838763">
    <property type="component" value="Unassembled WGS sequence"/>
</dbReference>
<gene>
    <name evidence="2" type="ORF">PPNO1_LOCUS5956</name>
</gene>
<dbReference type="OrthoDB" id="4794810at2759"/>
<name>A0A9P1H6Q7_9PEZI</name>
<evidence type="ECO:0000313" key="2">
    <source>
        <dbReference type="EMBL" id="CAI4216299.1"/>
    </source>
</evidence>
<dbReference type="AlphaFoldDB" id="A0A9P1H6Q7"/>
<reference evidence="2" key="1">
    <citation type="submission" date="2022-11" db="EMBL/GenBank/DDBJ databases">
        <authorList>
            <person name="Scott C."/>
            <person name="Bruce N."/>
        </authorList>
    </citation>
    <scope>NUCLEOTIDE SEQUENCE</scope>
</reference>
<dbReference type="InterPro" id="IPR055481">
    <property type="entry name" value="DUF7053"/>
</dbReference>
<organism evidence="2 3">
    <name type="scientific">Parascedosporium putredinis</name>
    <dbReference type="NCBI Taxonomy" id="1442378"/>
    <lineage>
        <taxon>Eukaryota</taxon>
        <taxon>Fungi</taxon>
        <taxon>Dikarya</taxon>
        <taxon>Ascomycota</taxon>
        <taxon>Pezizomycotina</taxon>
        <taxon>Sordariomycetes</taxon>
        <taxon>Hypocreomycetidae</taxon>
        <taxon>Microascales</taxon>
        <taxon>Microascaceae</taxon>
        <taxon>Parascedosporium</taxon>
    </lineage>
</organism>
<feature type="domain" description="DUF7053" evidence="1">
    <location>
        <begin position="38"/>
        <end position="133"/>
    </location>
</feature>
<dbReference type="PANTHER" id="PTHR38117">
    <property type="entry name" value="NACHT AND WD40 DOMAIN PROTEIN"/>
    <property type="match status" value="1"/>
</dbReference>
<proteinExistence type="predicted"/>
<comment type="caution">
    <text evidence="2">The sequence shown here is derived from an EMBL/GenBank/DDBJ whole genome shotgun (WGS) entry which is preliminary data.</text>
</comment>
<evidence type="ECO:0000259" key="1">
    <source>
        <dbReference type="Pfam" id="PF23155"/>
    </source>
</evidence>